<keyword evidence="1" id="KW-0732">Signal</keyword>
<organism evidence="2 3">
    <name type="scientific">Brachionus plicatilis</name>
    <name type="common">Marine rotifer</name>
    <name type="synonym">Brachionus muelleri</name>
    <dbReference type="NCBI Taxonomy" id="10195"/>
    <lineage>
        <taxon>Eukaryota</taxon>
        <taxon>Metazoa</taxon>
        <taxon>Spiralia</taxon>
        <taxon>Gnathifera</taxon>
        <taxon>Rotifera</taxon>
        <taxon>Eurotatoria</taxon>
        <taxon>Monogononta</taxon>
        <taxon>Pseudotrocha</taxon>
        <taxon>Ploima</taxon>
        <taxon>Brachionidae</taxon>
        <taxon>Brachionus</taxon>
    </lineage>
</organism>
<dbReference type="EMBL" id="REGN01003397">
    <property type="protein sequence ID" value="RNA22808.1"/>
    <property type="molecule type" value="Genomic_DNA"/>
</dbReference>
<name>A0A3M7RHQ5_BRAPC</name>
<sequence>MRTSTIVCATWVMTIWLRVYAVLGQISPIDHTLVISERKWVRCLICMNSYETIVSIIVTELYVSQMSIGPKNSFCDQI</sequence>
<evidence type="ECO:0000313" key="3">
    <source>
        <dbReference type="Proteomes" id="UP000276133"/>
    </source>
</evidence>
<evidence type="ECO:0008006" key="4">
    <source>
        <dbReference type="Google" id="ProtNLM"/>
    </source>
</evidence>
<accession>A0A3M7RHQ5</accession>
<feature type="chain" id="PRO_5018308461" description="Secreted protein" evidence="1">
    <location>
        <begin position="22"/>
        <end position="78"/>
    </location>
</feature>
<evidence type="ECO:0000256" key="1">
    <source>
        <dbReference type="SAM" id="SignalP"/>
    </source>
</evidence>
<reference evidence="2 3" key="1">
    <citation type="journal article" date="2018" name="Sci. Rep.">
        <title>Genomic signatures of local adaptation to the degree of environmental predictability in rotifers.</title>
        <authorList>
            <person name="Franch-Gras L."/>
            <person name="Hahn C."/>
            <person name="Garcia-Roger E.M."/>
            <person name="Carmona M.J."/>
            <person name="Serra M."/>
            <person name="Gomez A."/>
        </authorList>
    </citation>
    <scope>NUCLEOTIDE SEQUENCE [LARGE SCALE GENOMIC DNA]</scope>
    <source>
        <strain evidence="2">HYR1</strain>
    </source>
</reference>
<gene>
    <name evidence="2" type="ORF">BpHYR1_051171</name>
</gene>
<feature type="signal peptide" evidence="1">
    <location>
        <begin position="1"/>
        <end position="21"/>
    </location>
</feature>
<protein>
    <recommendedName>
        <fullName evidence="4">Secreted protein</fullName>
    </recommendedName>
</protein>
<proteinExistence type="predicted"/>
<dbReference type="Proteomes" id="UP000276133">
    <property type="component" value="Unassembled WGS sequence"/>
</dbReference>
<keyword evidence="3" id="KW-1185">Reference proteome</keyword>
<evidence type="ECO:0000313" key="2">
    <source>
        <dbReference type="EMBL" id="RNA22808.1"/>
    </source>
</evidence>
<comment type="caution">
    <text evidence="2">The sequence shown here is derived from an EMBL/GenBank/DDBJ whole genome shotgun (WGS) entry which is preliminary data.</text>
</comment>
<dbReference type="AlphaFoldDB" id="A0A3M7RHQ5"/>